<dbReference type="InterPro" id="IPR050644">
    <property type="entry name" value="PG_Glycine_Bridge_Synth"/>
</dbReference>
<gene>
    <name evidence="2" type="ORF">SHM7688_02683</name>
</gene>
<proteinExistence type="predicted"/>
<dbReference type="SUPFAM" id="SSF55729">
    <property type="entry name" value="Acyl-CoA N-acyltransferases (Nat)"/>
    <property type="match status" value="1"/>
</dbReference>
<name>A0A0P1ESC7_9RHOB</name>
<reference evidence="2 3" key="1">
    <citation type="submission" date="2015-09" db="EMBL/GenBank/DDBJ databases">
        <authorList>
            <consortium name="Swine Surveillance"/>
        </authorList>
    </citation>
    <scope>NUCLEOTIDE SEQUENCE [LARGE SCALE GENOMIC DNA]</scope>
    <source>
        <strain evidence="2 3">CECT 7688</strain>
    </source>
</reference>
<evidence type="ECO:0000313" key="3">
    <source>
        <dbReference type="Proteomes" id="UP000054823"/>
    </source>
</evidence>
<dbReference type="InterPro" id="IPR016181">
    <property type="entry name" value="Acyl_CoA_acyltransferase"/>
</dbReference>
<dbReference type="RefSeq" id="WP_058240407.1">
    <property type="nucleotide sequence ID" value="NZ_CYPW01000027.1"/>
</dbReference>
<organism evidence="2 3">
    <name type="scientific">Shimia marina</name>
    <dbReference type="NCBI Taxonomy" id="321267"/>
    <lineage>
        <taxon>Bacteria</taxon>
        <taxon>Pseudomonadati</taxon>
        <taxon>Pseudomonadota</taxon>
        <taxon>Alphaproteobacteria</taxon>
        <taxon>Rhodobacterales</taxon>
        <taxon>Roseobacteraceae</taxon>
    </lineage>
</organism>
<dbReference type="Proteomes" id="UP000054823">
    <property type="component" value="Unassembled WGS sequence"/>
</dbReference>
<dbReference type="InterPro" id="IPR038740">
    <property type="entry name" value="BioF2-like_GNAT_dom"/>
</dbReference>
<dbReference type="PANTHER" id="PTHR36174">
    <property type="entry name" value="LIPID II:GLYCINE GLYCYLTRANSFERASE"/>
    <property type="match status" value="1"/>
</dbReference>
<dbReference type="OrthoDB" id="341858at2"/>
<dbReference type="Pfam" id="PF13480">
    <property type="entry name" value="Acetyltransf_6"/>
    <property type="match status" value="1"/>
</dbReference>
<feature type="domain" description="BioF2-like acetyltransferase" evidence="1">
    <location>
        <begin position="153"/>
        <end position="244"/>
    </location>
</feature>
<accession>A0A0P1ESC7</accession>
<keyword evidence="3" id="KW-1185">Reference proteome</keyword>
<dbReference type="EMBL" id="CYPW01000027">
    <property type="protein sequence ID" value="CUH53231.1"/>
    <property type="molecule type" value="Genomic_DNA"/>
</dbReference>
<sequence>MFDAQMPLPAKPLQQSGEYRQAVTMVGGQSVTLSDGTLVLQRRFGKLPVALLPRAQLCRDTLGDNLRAANLHKSLLVISPDHPAPWLASLGAVGLMSPSYVAQLSLTGDLRAQMHQKWRNRLTFSQSQNLRITRQNLPSKPDIWLLQKDQDQQSARGYKTWSEELTRAYGRANPGAAKLFTAFDGKHEVAAMLFLCHGRSASYHIGHSTPHGRSLCAHNLLLWEAMQWLSAKGVTQLELGTIDTDKAPGLARFKLGTGAKPRALGGTWGWWPPLGRLMSPLNLLDRRLMAVAAQADHSSAL</sequence>
<dbReference type="AlphaFoldDB" id="A0A0P1ESC7"/>
<evidence type="ECO:0000259" key="1">
    <source>
        <dbReference type="Pfam" id="PF13480"/>
    </source>
</evidence>
<evidence type="ECO:0000313" key="2">
    <source>
        <dbReference type="EMBL" id="CUH53231.1"/>
    </source>
</evidence>
<dbReference type="Gene3D" id="3.40.630.30">
    <property type="match status" value="1"/>
</dbReference>
<protein>
    <recommendedName>
        <fullName evidence="1">BioF2-like acetyltransferase domain-containing protein</fullName>
    </recommendedName>
</protein>
<dbReference type="STRING" id="321267.SHM7688_02683"/>
<dbReference type="PANTHER" id="PTHR36174:SF1">
    <property type="entry name" value="LIPID II:GLYCINE GLYCYLTRANSFERASE"/>
    <property type="match status" value="1"/>
</dbReference>